<protein>
    <submittedName>
        <fullName evidence="2">Uncharacterized protein</fullName>
    </submittedName>
</protein>
<feature type="transmembrane region" description="Helical" evidence="1">
    <location>
        <begin position="88"/>
        <end position="112"/>
    </location>
</feature>
<reference evidence="3" key="1">
    <citation type="journal article" date="2019" name="Int. J. Syst. Evol. Microbiol.">
        <title>The Global Catalogue of Microorganisms (GCM) 10K type strain sequencing project: providing services to taxonomists for standard genome sequencing and annotation.</title>
        <authorList>
            <consortium name="The Broad Institute Genomics Platform"/>
            <consortium name="The Broad Institute Genome Sequencing Center for Infectious Disease"/>
            <person name="Wu L."/>
            <person name="Ma J."/>
        </authorList>
    </citation>
    <scope>NUCLEOTIDE SEQUENCE [LARGE SCALE GENOMIC DNA]</scope>
    <source>
        <strain evidence="3">CGMCC 4.7241</strain>
    </source>
</reference>
<dbReference type="RefSeq" id="WP_205118293.1">
    <property type="nucleotide sequence ID" value="NZ_JAFBCM010000001.1"/>
</dbReference>
<accession>A0ABV7YRG0</accession>
<dbReference type="EMBL" id="JBHRZH010000056">
    <property type="protein sequence ID" value="MFC3766688.1"/>
    <property type="molecule type" value="Genomic_DNA"/>
</dbReference>
<keyword evidence="1" id="KW-0812">Transmembrane</keyword>
<proteinExistence type="predicted"/>
<feature type="transmembrane region" description="Helical" evidence="1">
    <location>
        <begin position="33"/>
        <end position="54"/>
    </location>
</feature>
<name>A0ABV7YRG0_9ACTN</name>
<sequence>MRTTGKVGLGMAGLLALGDVAMPLISDGEFPPMVVALVALAFGVATLAALLPAWRGSRAAGWIVVVTRLISVSGAVPAFFVSGVPAPAVALAGTGVVLTLACLVLVVPELLVRRVAVAR</sequence>
<comment type="caution">
    <text evidence="2">The sequence shown here is derived from an EMBL/GenBank/DDBJ whole genome shotgun (WGS) entry which is preliminary data.</text>
</comment>
<gene>
    <name evidence="2" type="ORF">ACFOUW_38075</name>
</gene>
<evidence type="ECO:0000313" key="3">
    <source>
        <dbReference type="Proteomes" id="UP001595699"/>
    </source>
</evidence>
<feature type="transmembrane region" description="Helical" evidence="1">
    <location>
        <begin position="61"/>
        <end position="82"/>
    </location>
</feature>
<evidence type="ECO:0000256" key="1">
    <source>
        <dbReference type="SAM" id="Phobius"/>
    </source>
</evidence>
<keyword evidence="1" id="KW-1133">Transmembrane helix</keyword>
<organism evidence="2 3">
    <name type="scientific">Tenggerimyces flavus</name>
    <dbReference type="NCBI Taxonomy" id="1708749"/>
    <lineage>
        <taxon>Bacteria</taxon>
        <taxon>Bacillati</taxon>
        <taxon>Actinomycetota</taxon>
        <taxon>Actinomycetes</taxon>
        <taxon>Propionibacteriales</taxon>
        <taxon>Nocardioidaceae</taxon>
        <taxon>Tenggerimyces</taxon>
    </lineage>
</organism>
<keyword evidence="3" id="KW-1185">Reference proteome</keyword>
<keyword evidence="1" id="KW-0472">Membrane</keyword>
<dbReference type="Proteomes" id="UP001595699">
    <property type="component" value="Unassembled WGS sequence"/>
</dbReference>
<evidence type="ECO:0000313" key="2">
    <source>
        <dbReference type="EMBL" id="MFC3766688.1"/>
    </source>
</evidence>